<dbReference type="OrthoDB" id="414967at2"/>
<proteinExistence type="predicted"/>
<feature type="repeat" description="WD" evidence="3">
    <location>
        <begin position="626"/>
        <end position="667"/>
    </location>
</feature>
<accession>A0A6C7E984</accession>
<keyword evidence="4" id="KW-0732">Signal</keyword>
<dbReference type="SMART" id="SM00320">
    <property type="entry name" value="WD40"/>
    <property type="match status" value="6"/>
</dbReference>
<organism evidence="5 6">
    <name type="scientific">Ilumatobacter coccineus (strain NBRC 103263 / KCTC 29153 / YM16-304)</name>
    <dbReference type="NCBI Taxonomy" id="1313172"/>
    <lineage>
        <taxon>Bacteria</taxon>
        <taxon>Bacillati</taxon>
        <taxon>Actinomycetota</taxon>
        <taxon>Acidimicrobiia</taxon>
        <taxon>Acidimicrobiales</taxon>
        <taxon>Ilumatobacteraceae</taxon>
        <taxon>Ilumatobacter</taxon>
    </lineage>
</organism>
<protein>
    <submittedName>
        <fullName evidence="5">Uncharacterized protein</fullName>
    </submittedName>
</protein>
<evidence type="ECO:0000313" key="5">
    <source>
        <dbReference type="EMBL" id="BAN01779.1"/>
    </source>
</evidence>
<dbReference type="PROSITE" id="PS50082">
    <property type="entry name" value="WD_REPEATS_2"/>
    <property type="match status" value="3"/>
</dbReference>
<dbReference type="PANTHER" id="PTHR22847">
    <property type="entry name" value="WD40 REPEAT PROTEIN"/>
    <property type="match status" value="1"/>
</dbReference>
<dbReference type="InterPro" id="IPR015943">
    <property type="entry name" value="WD40/YVTN_repeat-like_dom_sf"/>
</dbReference>
<dbReference type="RefSeq" id="WP_015441026.1">
    <property type="nucleotide sequence ID" value="NC_020520.1"/>
</dbReference>
<name>A0A6C7E984_ILUCY</name>
<dbReference type="AlphaFoldDB" id="A0A6C7E984"/>
<evidence type="ECO:0000313" key="6">
    <source>
        <dbReference type="Proteomes" id="UP000011863"/>
    </source>
</evidence>
<dbReference type="InterPro" id="IPR036322">
    <property type="entry name" value="WD40_repeat_dom_sf"/>
</dbReference>
<keyword evidence="2" id="KW-0677">Repeat</keyword>
<feature type="chain" id="PRO_5025600851" evidence="4">
    <location>
        <begin position="32"/>
        <end position="704"/>
    </location>
</feature>
<keyword evidence="6" id="KW-1185">Reference proteome</keyword>
<evidence type="ECO:0000256" key="4">
    <source>
        <dbReference type="SAM" id="SignalP"/>
    </source>
</evidence>
<dbReference type="PANTHER" id="PTHR22847:SF637">
    <property type="entry name" value="WD REPEAT DOMAIN 5B"/>
    <property type="match status" value="1"/>
</dbReference>
<dbReference type="PROSITE" id="PS51257">
    <property type="entry name" value="PROKAR_LIPOPROTEIN"/>
    <property type="match status" value="1"/>
</dbReference>
<dbReference type="Gene3D" id="2.130.10.10">
    <property type="entry name" value="YVTN repeat-like/Quinoprotein amine dehydrogenase"/>
    <property type="match status" value="3"/>
</dbReference>
<dbReference type="PROSITE" id="PS00678">
    <property type="entry name" value="WD_REPEATS_1"/>
    <property type="match status" value="1"/>
</dbReference>
<dbReference type="PROSITE" id="PS50294">
    <property type="entry name" value="WD_REPEATS_REGION"/>
    <property type="match status" value="3"/>
</dbReference>
<dbReference type="Proteomes" id="UP000011863">
    <property type="component" value="Chromosome"/>
</dbReference>
<gene>
    <name evidence="5" type="ORF">YM304_14650</name>
</gene>
<reference evidence="5 6" key="1">
    <citation type="journal article" date="2013" name="Int. J. Syst. Evol. Microbiol.">
        <title>Ilumatobacter nonamiense sp. nov. and Ilumatobacter coccineum sp. nov., isolated from seashore sand.</title>
        <authorList>
            <person name="Matsumoto A."/>
            <person name="Kasai H."/>
            <person name="Matsuo Y."/>
            <person name="Shizuri Y."/>
            <person name="Ichikawa N."/>
            <person name="Fujita N."/>
            <person name="Omura S."/>
            <person name="Takahashi Y."/>
        </authorList>
    </citation>
    <scope>NUCLEOTIDE SEQUENCE [LARGE SCALE GENOMIC DNA]</scope>
    <source>
        <strain evidence="6">NBRC 103263 / KCTC 29153 / YM16-304</strain>
    </source>
</reference>
<evidence type="ECO:0000256" key="3">
    <source>
        <dbReference type="PROSITE-ProRule" id="PRU00221"/>
    </source>
</evidence>
<dbReference type="InterPro" id="IPR001680">
    <property type="entry name" value="WD40_rpt"/>
</dbReference>
<feature type="repeat" description="WD" evidence="3">
    <location>
        <begin position="668"/>
        <end position="704"/>
    </location>
</feature>
<dbReference type="CDD" id="cd00200">
    <property type="entry name" value="WD40"/>
    <property type="match status" value="1"/>
</dbReference>
<dbReference type="SUPFAM" id="SSF50978">
    <property type="entry name" value="WD40 repeat-like"/>
    <property type="match status" value="1"/>
</dbReference>
<keyword evidence="1 3" id="KW-0853">WD repeat</keyword>
<dbReference type="InterPro" id="IPR019775">
    <property type="entry name" value="WD40_repeat_CS"/>
</dbReference>
<dbReference type="EMBL" id="AP012057">
    <property type="protein sequence ID" value="BAN01779.1"/>
    <property type="molecule type" value="Genomic_DNA"/>
</dbReference>
<sequence length="704" mass="73395">MRSRDAANGVARRLALSGAAVSMLVAVAACASPVPTDGADSVPPPELVAPNDDERQLDPVAGDLVVSLARQLGRGRALHAAVHGDLIVVATTLGLVAGSPSDGYAEISATTNGETRNVQIAPDEQTALQLSADRLEVWRLGPGQDGLPPGPTAMFDDVVAAAYGSDSNVIVAGRRSLQFVASDGTVIDQFDIEQDRVVLAAAIADDSVVAALSSPDGPLALDWQRGQDPLVTPIDLPAQTEISAIRPVGESVVAMSWTSADDSFIGSIGMWDLRDREFRWTVDSGTPDSPWDVAADGSAFVAANGELRIVDPDGSESSVRLSSSQRVRWLLASASGESSRVRVVYAEGSSEVLGQTGESIAQLDGLGLPITAISHASDGSVLTVDLYGSIERRTPDGEIVDRFDDFVAATVNDVAISRTGSIASASANGTVRVDDSAARTTRLEHPEGNVDTVGFSDDGDRLVSGVGQRRSALAYDDTVVIWNVDRDERVASTVAEAEDVNGCSFFRNVVRFAPGGSFIVATSHDFTVTVLDAQTADTVHVLPPQASGILDLDIAADGSILVTVADDGVLRVWDLESYELVASHRVPDGGARNVAVLPGADVAIVGDLLGRVQRIDLRTGEMSAPFEGEKLRTAEIAVSPDGKLIAAGTADSLVNIWSVADGRLVASANGHQGAVQTAAFGDDGQTLVTGSQDGTTIVWRLEAR</sequence>
<dbReference type="InterPro" id="IPR011047">
    <property type="entry name" value="Quinoprotein_ADH-like_sf"/>
</dbReference>
<dbReference type="SUPFAM" id="SSF50998">
    <property type="entry name" value="Quinoprotein alcohol dehydrogenase-like"/>
    <property type="match status" value="1"/>
</dbReference>
<feature type="repeat" description="WD" evidence="3">
    <location>
        <begin position="542"/>
        <end position="583"/>
    </location>
</feature>
<evidence type="ECO:0000256" key="2">
    <source>
        <dbReference type="ARBA" id="ARBA00022737"/>
    </source>
</evidence>
<dbReference type="Pfam" id="PF00400">
    <property type="entry name" value="WD40"/>
    <property type="match status" value="4"/>
</dbReference>
<evidence type="ECO:0000256" key="1">
    <source>
        <dbReference type="ARBA" id="ARBA00022574"/>
    </source>
</evidence>
<feature type="signal peptide" evidence="4">
    <location>
        <begin position="1"/>
        <end position="31"/>
    </location>
</feature>
<dbReference type="KEGG" id="aym:YM304_14650"/>